<dbReference type="GO" id="GO:0071897">
    <property type="term" value="P:DNA biosynthetic process"/>
    <property type="evidence" value="ECO:0007669"/>
    <property type="project" value="UniProtKB-ARBA"/>
</dbReference>
<proteinExistence type="predicted"/>
<feature type="compositionally biased region" description="Acidic residues" evidence="1">
    <location>
        <begin position="314"/>
        <end position="337"/>
    </location>
</feature>
<reference evidence="2" key="1">
    <citation type="submission" date="2020-11" db="EMBL/GenBank/DDBJ databases">
        <authorList>
            <person name="Whiteford S."/>
        </authorList>
    </citation>
    <scope>NUCLEOTIDE SEQUENCE</scope>
</reference>
<feature type="region of interest" description="Disordered" evidence="1">
    <location>
        <begin position="286"/>
        <end position="348"/>
    </location>
</feature>
<dbReference type="PANTHER" id="PTHR47510:SF3">
    <property type="entry name" value="ENDO_EXONUCLEASE_PHOSPHATASE DOMAIN-CONTAINING PROTEIN"/>
    <property type="match status" value="1"/>
</dbReference>
<organism evidence="2 3">
    <name type="scientific">Plutella xylostella</name>
    <name type="common">Diamondback moth</name>
    <name type="synonym">Plutella maculipennis</name>
    <dbReference type="NCBI Taxonomy" id="51655"/>
    <lineage>
        <taxon>Eukaryota</taxon>
        <taxon>Metazoa</taxon>
        <taxon>Ecdysozoa</taxon>
        <taxon>Arthropoda</taxon>
        <taxon>Hexapoda</taxon>
        <taxon>Insecta</taxon>
        <taxon>Pterygota</taxon>
        <taxon>Neoptera</taxon>
        <taxon>Endopterygota</taxon>
        <taxon>Lepidoptera</taxon>
        <taxon>Glossata</taxon>
        <taxon>Ditrysia</taxon>
        <taxon>Yponomeutoidea</taxon>
        <taxon>Plutellidae</taxon>
        <taxon>Plutella</taxon>
    </lineage>
</organism>
<dbReference type="Proteomes" id="UP000653454">
    <property type="component" value="Unassembled WGS sequence"/>
</dbReference>
<gene>
    <name evidence="2" type="ORF">PLXY2_LOCUS14166</name>
</gene>
<comment type="caution">
    <text evidence="2">The sequence shown here is derived from an EMBL/GenBank/DDBJ whole genome shotgun (WGS) entry which is preliminary data.</text>
</comment>
<dbReference type="SUPFAM" id="SSF56672">
    <property type="entry name" value="DNA/RNA polymerases"/>
    <property type="match status" value="1"/>
</dbReference>
<dbReference type="EMBL" id="CAJHNJ030000118">
    <property type="protein sequence ID" value="CAG9135918.1"/>
    <property type="molecule type" value="Genomic_DNA"/>
</dbReference>
<name>A0A8S4GAL9_PLUXY</name>
<feature type="region of interest" description="Disordered" evidence="1">
    <location>
        <begin position="384"/>
        <end position="406"/>
    </location>
</feature>
<accession>A0A8S4GAL9</accession>
<evidence type="ECO:0000313" key="2">
    <source>
        <dbReference type="EMBL" id="CAG9135918.1"/>
    </source>
</evidence>
<evidence type="ECO:0000256" key="1">
    <source>
        <dbReference type="SAM" id="MobiDB-lite"/>
    </source>
</evidence>
<dbReference type="AlphaFoldDB" id="A0A8S4GAL9"/>
<sequence length="406" mass="46173">MDVDKLRADALKVDWSSILTTNSVDEQVAKFNELLVELYDKHAPVREVKMKHLPAPWLTDDIRVLMHSKNVAKYRYKCRPTDTNKEKYHTARNRCNKACRNAQRRHIHESIENGDPARVWRFLKSLGVGKPQPNSLPNYRPISILPFLSKVLERLVHNQLSSFLSRNNLLNPYQSGFRPGHSTVTALIKITDDIRWGMEKDDLQIYMQSTPIDLPDAISSVNSDLNSISVWCKSYGLKINPTKTQVAVLGSPRLKSRVDWPQIPPISFDGNIIPFSNVIYADEDIGSIPVEDPPSGQDRQSFDPQGKLDGLTVLEDDDDDDDGDDLDDEDYGDEESGDYYPDYDKHKMNSNMLKSEDLSGSVVTLGGRLDNSEKIREIKRMLNENPEMPDIVEQSVRSRAGFSDRN</sequence>
<dbReference type="PANTHER" id="PTHR47510">
    <property type="entry name" value="REVERSE TRANSCRIPTASE DOMAIN-CONTAINING PROTEIN"/>
    <property type="match status" value="1"/>
</dbReference>
<evidence type="ECO:0000313" key="3">
    <source>
        <dbReference type="Proteomes" id="UP000653454"/>
    </source>
</evidence>
<keyword evidence="3" id="KW-1185">Reference proteome</keyword>
<dbReference type="InterPro" id="IPR043502">
    <property type="entry name" value="DNA/RNA_pol_sf"/>
</dbReference>
<protein>
    <submittedName>
        <fullName evidence="2">(diamondback moth) hypothetical protein</fullName>
    </submittedName>
</protein>